<evidence type="ECO:0000313" key="3">
    <source>
        <dbReference type="Proteomes" id="UP000464374"/>
    </source>
</evidence>
<dbReference type="PANTHER" id="PTHR36833">
    <property type="entry name" value="SLR0610 PROTEIN-RELATED"/>
    <property type="match status" value="1"/>
</dbReference>
<name>A0A6P1Y6P3_9SPIR</name>
<keyword evidence="1" id="KW-0472">Membrane</keyword>
<feature type="transmembrane region" description="Helical" evidence="1">
    <location>
        <begin position="123"/>
        <end position="141"/>
    </location>
</feature>
<sequence>MKRYLLLLKAYFKGSLMNLLEYKFDFISGGTFELVWLFMYIIFIDTIFIHTNTINGWDKYQMLMLTFQGGLTDSVFTFAIVPGLKRLPEMINTGTLDFILLKPLNPRFNISCHAFDIPQIKNIAINTIGLIYCLIQLNIPITPLKGVMYILLSLNGLFLIYSIMFILMSLAFWFMRMDIVMGIGSELITIGNKPMQIYPKVIQKILTFVIPLFVCFNFPVLFIVKQLSVRAIFYAFILNVLFLLLSNFIFKKGVKRYVGSGS</sequence>
<accession>A0A6P1Y6P3</accession>
<dbReference type="Proteomes" id="UP000464374">
    <property type="component" value="Chromosome"/>
</dbReference>
<evidence type="ECO:0000313" key="2">
    <source>
        <dbReference type="EMBL" id="QHX44593.1"/>
    </source>
</evidence>
<feature type="transmembrane region" description="Helical" evidence="1">
    <location>
        <begin position="147"/>
        <end position="174"/>
    </location>
</feature>
<keyword evidence="1" id="KW-0812">Transmembrane</keyword>
<protein>
    <submittedName>
        <fullName evidence="2">Multidrug ABC transporter permease</fullName>
    </submittedName>
</protein>
<feature type="transmembrane region" description="Helical" evidence="1">
    <location>
        <begin position="26"/>
        <end position="50"/>
    </location>
</feature>
<dbReference type="Pfam" id="PF06182">
    <property type="entry name" value="ABC2_membrane_6"/>
    <property type="match status" value="1"/>
</dbReference>
<proteinExistence type="predicted"/>
<dbReference type="InterPro" id="IPR010390">
    <property type="entry name" value="ABC-2_transporter-like"/>
</dbReference>
<feature type="transmembrane region" description="Helical" evidence="1">
    <location>
        <begin position="205"/>
        <end position="225"/>
    </location>
</feature>
<dbReference type="AlphaFoldDB" id="A0A6P1Y6P3"/>
<dbReference type="PANTHER" id="PTHR36833:SF2">
    <property type="entry name" value="SLR0610 PROTEIN"/>
    <property type="match status" value="1"/>
</dbReference>
<organism evidence="2 3">
    <name type="scientific">Treponema vincentii</name>
    <dbReference type="NCBI Taxonomy" id="69710"/>
    <lineage>
        <taxon>Bacteria</taxon>
        <taxon>Pseudomonadati</taxon>
        <taxon>Spirochaetota</taxon>
        <taxon>Spirochaetia</taxon>
        <taxon>Spirochaetales</taxon>
        <taxon>Treponemataceae</taxon>
        <taxon>Treponema</taxon>
    </lineage>
</organism>
<dbReference type="KEGG" id="trz:GWP43_14090"/>
<gene>
    <name evidence="2" type="ORF">GWP43_14090</name>
</gene>
<feature type="transmembrane region" description="Helical" evidence="1">
    <location>
        <begin position="231"/>
        <end position="250"/>
    </location>
</feature>
<feature type="transmembrane region" description="Helical" evidence="1">
    <location>
        <begin position="62"/>
        <end position="81"/>
    </location>
</feature>
<keyword evidence="1" id="KW-1133">Transmembrane helix</keyword>
<dbReference type="RefSeq" id="WP_162664872.1">
    <property type="nucleotide sequence ID" value="NZ_CP048020.1"/>
</dbReference>
<evidence type="ECO:0000256" key="1">
    <source>
        <dbReference type="SAM" id="Phobius"/>
    </source>
</evidence>
<dbReference type="EMBL" id="CP048020">
    <property type="protein sequence ID" value="QHX44593.1"/>
    <property type="molecule type" value="Genomic_DNA"/>
</dbReference>
<reference evidence="2 3" key="1">
    <citation type="submission" date="2020-01" db="EMBL/GenBank/DDBJ databases">
        <title>Complete genome sequence of a human oral phylogroup 1 Treponema sp. strain ATCC 700766, originally isolated from periodontitis dental plaque.</title>
        <authorList>
            <person name="Chan Y."/>
            <person name="Huo Y.-B."/>
            <person name="Yu X.-L."/>
            <person name="Zeng H."/>
            <person name="Leung W.-K."/>
            <person name="Watt R.M."/>
        </authorList>
    </citation>
    <scope>NUCLEOTIDE SEQUENCE [LARGE SCALE GENOMIC DNA]</scope>
    <source>
        <strain evidence="2 3">OMZ 804</strain>
    </source>
</reference>